<keyword evidence="1" id="KW-0812">Transmembrane</keyword>
<protein>
    <recommendedName>
        <fullName evidence="4">Na+/H+ antiporter NhaD</fullName>
    </recommendedName>
</protein>
<feature type="transmembrane region" description="Helical" evidence="1">
    <location>
        <begin position="355"/>
        <end position="383"/>
    </location>
</feature>
<keyword evidence="1" id="KW-1133">Transmembrane helix</keyword>
<feature type="transmembrane region" description="Helical" evidence="1">
    <location>
        <begin position="317"/>
        <end position="335"/>
    </location>
</feature>
<organism evidence="2 3">
    <name type="scientific">Salipaludibacillus aurantiacus</name>
    <dbReference type="NCBI Taxonomy" id="1601833"/>
    <lineage>
        <taxon>Bacteria</taxon>
        <taxon>Bacillati</taxon>
        <taxon>Bacillota</taxon>
        <taxon>Bacilli</taxon>
        <taxon>Bacillales</taxon>
        <taxon>Bacillaceae</taxon>
    </lineage>
</organism>
<sequence length="456" mass="50740">MKNKFYDRLYVFYSGVLFVYILNLFLGFDWLAYIIGLSAVAMIAVSFPKASNLFKILGSAFIVSGLAMFFSAGLDVSRIPLFLTSNMPLLAFLTLLPWINSVVHVGKYDQQIKGMMKENADNLGSLYYRSLGTTYILMTFLNLSAVNLSQDVLMKSMKNVNKALRDNFISKTTVRAFSLALIWSPMEIMVAITVDATGISYLVYLPWLLAISLITLTIDALIGRQRFKNIPIEPADTSNGPPVSAGKILVQIFKLFIALILFLISVLTVSHLFGLNFILAVTLVILPFSSLWAIFIKRWHMFKVYGFEVWKARTNHMQNFIILFISLAFFTNSLNETAALGYVQRPFMLFNDQPAVILILIFLTYLLMAMIGVHPIGTIAILLEVLTPLFDVFNPAGIGLVLIVGALATASSGTYGVTVTMTSMNTGQNPYRITLRNLPFTLLFGTIGILVAMLLI</sequence>
<dbReference type="OrthoDB" id="2960907at2"/>
<keyword evidence="1" id="KW-0472">Membrane</keyword>
<dbReference type="EMBL" id="FOGT01000011">
    <property type="protein sequence ID" value="SES21684.1"/>
    <property type="molecule type" value="Genomic_DNA"/>
</dbReference>
<feature type="transmembrane region" description="Helical" evidence="1">
    <location>
        <begin position="88"/>
        <end position="106"/>
    </location>
</feature>
<dbReference type="STRING" id="1601833.SAMN05518684_11124"/>
<reference evidence="3" key="1">
    <citation type="submission" date="2016-10" db="EMBL/GenBank/DDBJ databases">
        <authorList>
            <person name="Varghese N."/>
            <person name="Submissions S."/>
        </authorList>
    </citation>
    <scope>NUCLEOTIDE SEQUENCE [LARGE SCALE GENOMIC DNA]</scope>
    <source>
        <strain evidence="3">S9</strain>
    </source>
</reference>
<feature type="transmembrane region" description="Helical" evidence="1">
    <location>
        <begin position="126"/>
        <end position="148"/>
    </location>
</feature>
<dbReference type="AlphaFoldDB" id="A0A1H9VJD4"/>
<feature type="transmembrane region" description="Helical" evidence="1">
    <location>
        <begin position="56"/>
        <end position="76"/>
    </location>
</feature>
<feature type="transmembrane region" description="Helical" evidence="1">
    <location>
        <begin position="168"/>
        <end position="186"/>
    </location>
</feature>
<gene>
    <name evidence="2" type="ORF">SAMN05518684_11124</name>
</gene>
<evidence type="ECO:0000256" key="1">
    <source>
        <dbReference type="SAM" id="Phobius"/>
    </source>
</evidence>
<accession>A0A1H9VJD4</accession>
<feature type="transmembrane region" description="Helical" evidence="1">
    <location>
        <begin position="437"/>
        <end position="455"/>
    </location>
</feature>
<feature type="transmembrane region" description="Helical" evidence="1">
    <location>
        <begin position="198"/>
        <end position="222"/>
    </location>
</feature>
<evidence type="ECO:0008006" key="4">
    <source>
        <dbReference type="Google" id="ProtNLM"/>
    </source>
</evidence>
<feature type="transmembrane region" description="Helical" evidence="1">
    <location>
        <begin position="12"/>
        <end position="44"/>
    </location>
</feature>
<dbReference type="Proteomes" id="UP000198571">
    <property type="component" value="Unassembled WGS sequence"/>
</dbReference>
<name>A0A1H9VJD4_9BACI</name>
<evidence type="ECO:0000313" key="2">
    <source>
        <dbReference type="EMBL" id="SES21684.1"/>
    </source>
</evidence>
<dbReference type="RefSeq" id="WP_093053326.1">
    <property type="nucleotide sequence ID" value="NZ_FOGT01000011.1"/>
</dbReference>
<proteinExistence type="predicted"/>
<feature type="transmembrane region" description="Helical" evidence="1">
    <location>
        <begin position="273"/>
        <end position="296"/>
    </location>
</feature>
<evidence type="ECO:0000313" key="3">
    <source>
        <dbReference type="Proteomes" id="UP000198571"/>
    </source>
</evidence>
<keyword evidence="3" id="KW-1185">Reference proteome</keyword>
<feature type="transmembrane region" description="Helical" evidence="1">
    <location>
        <begin position="395"/>
        <end position="417"/>
    </location>
</feature>
<feature type="transmembrane region" description="Helical" evidence="1">
    <location>
        <begin position="248"/>
        <end position="267"/>
    </location>
</feature>